<dbReference type="PROSITE" id="PS50216">
    <property type="entry name" value="DHHC"/>
    <property type="match status" value="1"/>
</dbReference>
<dbReference type="InParanoid" id="K1WRS8"/>
<evidence type="ECO:0000256" key="2">
    <source>
        <dbReference type="ARBA" id="ARBA00022679"/>
    </source>
</evidence>
<reference evidence="13 14" key="1">
    <citation type="journal article" date="2012" name="BMC Genomics">
        <title>Sequencing the genome of Marssonina brunnea reveals fungus-poplar co-evolution.</title>
        <authorList>
            <person name="Zhu S."/>
            <person name="Cao Y.-Z."/>
            <person name="Jiang C."/>
            <person name="Tan B.-Y."/>
            <person name="Wang Z."/>
            <person name="Feng S."/>
            <person name="Zhang L."/>
            <person name="Su X.-H."/>
            <person name="Brejova B."/>
            <person name="Vinar T."/>
            <person name="Xu M."/>
            <person name="Wang M.-X."/>
            <person name="Zhang S.-G."/>
            <person name="Huang M.-R."/>
            <person name="Wu R."/>
            <person name="Zhou Y."/>
        </authorList>
    </citation>
    <scope>NUCLEOTIDE SEQUENCE [LARGE SCALE GENOMIC DNA]</scope>
    <source>
        <strain evidence="13 14">MB_m1</strain>
    </source>
</reference>
<dbReference type="STRING" id="1072389.K1WRS8"/>
<dbReference type="OrthoDB" id="302728at2759"/>
<protein>
    <recommendedName>
        <fullName evidence="10">Palmitoyltransferase</fullName>
        <ecNumber evidence="10">2.3.1.225</ecNumber>
    </recommendedName>
</protein>
<accession>K1WRS8</accession>
<dbReference type="KEGG" id="mbe:MBM_06359"/>
<keyword evidence="3 10" id="KW-0812">Transmembrane</keyword>
<keyword evidence="8 10" id="KW-0012">Acyltransferase</keyword>
<evidence type="ECO:0000313" key="14">
    <source>
        <dbReference type="Proteomes" id="UP000006753"/>
    </source>
</evidence>
<keyword evidence="2 10" id="KW-0808">Transferase</keyword>
<name>K1WRS8_MARBU</name>
<evidence type="ECO:0000256" key="10">
    <source>
        <dbReference type="RuleBase" id="RU079119"/>
    </source>
</evidence>
<feature type="compositionally biased region" description="Polar residues" evidence="11">
    <location>
        <begin position="433"/>
        <end position="442"/>
    </location>
</feature>
<comment type="subcellular location">
    <subcellularLocation>
        <location evidence="1">Membrane</location>
        <topology evidence="1">Multi-pass membrane protein</topology>
    </subcellularLocation>
</comment>
<dbReference type="GO" id="GO:0016020">
    <property type="term" value="C:membrane"/>
    <property type="evidence" value="ECO:0007669"/>
    <property type="project" value="UniProtKB-SubCell"/>
</dbReference>
<dbReference type="EC" id="2.3.1.225" evidence="10"/>
<evidence type="ECO:0000256" key="7">
    <source>
        <dbReference type="ARBA" id="ARBA00023288"/>
    </source>
</evidence>
<dbReference type="HOGENOM" id="CLU_024136_0_1_1"/>
<feature type="transmembrane region" description="Helical" evidence="10">
    <location>
        <begin position="343"/>
        <end position="364"/>
    </location>
</feature>
<dbReference type="eggNOG" id="KOG1315">
    <property type="taxonomic scope" value="Eukaryota"/>
</dbReference>
<feature type="compositionally biased region" description="Basic and acidic residues" evidence="11">
    <location>
        <begin position="443"/>
        <end position="455"/>
    </location>
</feature>
<dbReference type="GeneID" id="18762294"/>
<feature type="transmembrane region" description="Helical" evidence="10">
    <location>
        <begin position="384"/>
        <end position="407"/>
    </location>
</feature>
<evidence type="ECO:0000256" key="11">
    <source>
        <dbReference type="SAM" id="MobiDB-lite"/>
    </source>
</evidence>
<keyword evidence="7" id="KW-0449">Lipoprotein</keyword>
<keyword evidence="5 10" id="KW-0472">Membrane</keyword>
<dbReference type="OMA" id="WVWAEII"/>
<feature type="compositionally biased region" description="Basic and acidic residues" evidence="11">
    <location>
        <begin position="577"/>
        <end position="588"/>
    </location>
</feature>
<evidence type="ECO:0000256" key="5">
    <source>
        <dbReference type="ARBA" id="ARBA00023136"/>
    </source>
</evidence>
<feature type="transmembrane region" description="Helical" evidence="10">
    <location>
        <begin position="244"/>
        <end position="263"/>
    </location>
</feature>
<feature type="region of interest" description="Disordered" evidence="11">
    <location>
        <begin position="544"/>
        <end position="618"/>
    </location>
</feature>
<sequence length="665" mass="74627">MAECAANSKGWARIPRLTDSIDPQGHLDNFVLAPTQQNWSTRSTDTQSSTAPQLLPARLVALMLADVLPKTLKAAKNTGHNESFIASDTSVDAGRGAVVRPARTGRRPILLENISDTSVISSHISFSFKNVRHFETPRDDHLSVVRGLPTARLPLSYQNMAGPRCLGTMTYTPLMMATLASPSHPRSPARMPRKWARKCERYCCLGATYFPLVFVYALTSWALWVEATIGFLQTKGTWTGNGTSLLGIALYILLNWSYTTAVFTNPGTTVSTSGYSSLPTNAPPAATNFTVKANGEVRFCKKCQARKPDRAHHCSTCKTCVLKMDHHCPWLATCVGLRNYKAFLLFLIYTTLFCFLCFGVSGYWAYREILTEGEYTDALMPVNYVMLAVISGIIGLILAGFTGWHILLASRGQTTIECLETTRYLSPLRKQQPPISQTSYEQQQRDMNGDGGGQRHESYDALERFRARERYEAYLDEQDSDKLPSAFDLGRRKNFAHLFGPNKLLWFFPICNTTGDGWTWEASPKWLEARERIARERYEQQQREHAAGWGIDPSSHNPPVRNGAGRHYVSYPNRTQSKADRLLGRNPDDYTDEAVPMNTLRSRDPEDQYDISSDEDEADRKALDLKATRGWPQRVGVMTNTLLGNTFARQKENVRGWDGLDEGVD</sequence>
<evidence type="ECO:0000256" key="8">
    <source>
        <dbReference type="ARBA" id="ARBA00023315"/>
    </source>
</evidence>
<evidence type="ECO:0000256" key="1">
    <source>
        <dbReference type="ARBA" id="ARBA00004141"/>
    </source>
</evidence>
<dbReference type="PANTHER" id="PTHR12246">
    <property type="entry name" value="PALMITOYLTRANSFERASE ZDHHC16"/>
    <property type="match status" value="1"/>
</dbReference>
<feature type="compositionally biased region" description="Acidic residues" evidence="11">
    <location>
        <begin position="607"/>
        <end position="617"/>
    </location>
</feature>
<dbReference type="InterPro" id="IPR001594">
    <property type="entry name" value="Palmitoyltrfase_DHHC"/>
</dbReference>
<feature type="region of interest" description="Disordered" evidence="11">
    <location>
        <begin position="429"/>
        <end position="455"/>
    </location>
</feature>
<dbReference type="GO" id="GO:0019706">
    <property type="term" value="F:protein-cysteine S-palmitoyltransferase activity"/>
    <property type="evidence" value="ECO:0007669"/>
    <property type="project" value="UniProtKB-EC"/>
</dbReference>
<keyword evidence="6" id="KW-0564">Palmitate</keyword>
<feature type="domain" description="Palmitoyltransferase DHHC" evidence="12">
    <location>
        <begin position="295"/>
        <end position="418"/>
    </location>
</feature>
<dbReference type="Proteomes" id="UP000006753">
    <property type="component" value="Unassembled WGS sequence"/>
</dbReference>
<proteinExistence type="inferred from homology"/>
<comment type="catalytic activity">
    <reaction evidence="9 10">
        <text>L-cysteinyl-[protein] + hexadecanoyl-CoA = S-hexadecanoyl-L-cysteinyl-[protein] + CoA</text>
        <dbReference type="Rhea" id="RHEA:36683"/>
        <dbReference type="Rhea" id="RHEA-COMP:10131"/>
        <dbReference type="Rhea" id="RHEA-COMP:11032"/>
        <dbReference type="ChEBI" id="CHEBI:29950"/>
        <dbReference type="ChEBI" id="CHEBI:57287"/>
        <dbReference type="ChEBI" id="CHEBI:57379"/>
        <dbReference type="ChEBI" id="CHEBI:74151"/>
        <dbReference type="EC" id="2.3.1.225"/>
    </reaction>
</comment>
<dbReference type="Pfam" id="PF01529">
    <property type="entry name" value="DHHC"/>
    <property type="match status" value="1"/>
</dbReference>
<evidence type="ECO:0000256" key="6">
    <source>
        <dbReference type="ARBA" id="ARBA00023139"/>
    </source>
</evidence>
<gene>
    <name evidence="13" type="ORF">MBM_06359</name>
</gene>
<dbReference type="InterPro" id="IPR039859">
    <property type="entry name" value="PFA4/ZDH16/20/ERF2-like"/>
</dbReference>
<evidence type="ECO:0000256" key="3">
    <source>
        <dbReference type="ARBA" id="ARBA00022692"/>
    </source>
</evidence>
<evidence type="ECO:0000256" key="9">
    <source>
        <dbReference type="ARBA" id="ARBA00048048"/>
    </source>
</evidence>
<dbReference type="EMBL" id="JH921441">
    <property type="protein sequence ID" value="EKD15731.1"/>
    <property type="molecule type" value="Genomic_DNA"/>
</dbReference>
<organism evidence="13 14">
    <name type="scientific">Marssonina brunnea f. sp. multigermtubi (strain MB_m1)</name>
    <name type="common">Marssonina leaf spot fungus</name>
    <dbReference type="NCBI Taxonomy" id="1072389"/>
    <lineage>
        <taxon>Eukaryota</taxon>
        <taxon>Fungi</taxon>
        <taxon>Dikarya</taxon>
        <taxon>Ascomycota</taxon>
        <taxon>Pezizomycotina</taxon>
        <taxon>Leotiomycetes</taxon>
        <taxon>Helotiales</taxon>
        <taxon>Drepanopezizaceae</taxon>
        <taxon>Drepanopeziza</taxon>
    </lineage>
</organism>
<evidence type="ECO:0000313" key="13">
    <source>
        <dbReference type="EMBL" id="EKD15731.1"/>
    </source>
</evidence>
<evidence type="ECO:0000256" key="4">
    <source>
        <dbReference type="ARBA" id="ARBA00022989"/>
    </source>
</evidence>
<comment type="domain">
    <text evidence="10">The DHHC domain is required for palmitoyltransferase activity.</text>
</comment>
<keyword evidence="14" id="KW-1185">Reference proteome</keyword>
<feature type="transmembrane region" description="Helical" evidence="10">
    <location>
        <begin position="202"/>
        <end position="224"/>
    </location>
</feature>
<keyword evidence="4 10" id="KW-1133">Transmembrane helix</keyword>
<evidence type="ECO:0000259" key="12">
    <source>
        <dbReference type="Pfam" id="PF01529"/>
    </source>
</evidence>
<comment type="similarity">
    <text evidence="10">Belongs to the DHHC palmitoyltransferase family.</text>
</comment>
<dbReference type="AlphaFoldDB" id="K1WRS8"/>